<evidence type="ECO:0000313" key="1">
    <source>
        <dbReference type="EMBL" id="SVE29788.1"/>
    </source>
</evidence>
<name>A0A383CDW6_9ZZZZ</name>
<organism evidence="1">
    <name type="scientific">marine metagenome</name>
    <dbReference type="NCBI Taxonomy" id="408172"/>
    <lineage>
        <taxon>unclassified sequences</taxon>
        <taxon>metagenomes</taxon>
        <taxon>ecological metagenomes</taxon>
    </lineage>
</organism>
<feature type="non-terminal residue" evidence="1">
    <location>
        <position position="1"/>
    </location>
</feature>
<dbReference type="AlphaFoldDB" id="A0A383CDW6"/>
<gene>
    <name evidence="1" type="ORF">METZ01_LOCUS482642</name>
</gene>
<protein>
    <submittedName>
        <fullName evidence="1">Uncharacterized protein</fullName>
    </submittedName>
</protein>
<dbReference type="EMBL" id="UINC01207623">
    <property type="protein sequence ID" value="SVE29788.1"/>
    <property type="molecule type" value="Genomic_DNA"/>
</dbReference>
<proteinExistence type="predicted"/>
<reference evidence="1" key="1">
    <citation type="submission" date="2018-05" db="EMBL/GenBank/DDBJ databases">
        <authorList>
            <person name="Lanie J.A."/>
            <person name="Ng W.-L."/>
            <person name="Kazmierczak K.M."/>
            <person name="Andrzejewski T.M."/>
            <person name="Davidsen T.M."/>
            <person name="Wayne K.J."/>
            <person name="Tettelin H."/>
            <person name="Glass J.I."/>
            <person name="Rusch D."/>
            <person name="Podicherti R."/>
            <person name="Tsui H.-C.T."/>
            <person name="Winkler M.E."/>
        </authorList>
    </citation>
    <scope>NUCLEOTIDE SEQUENCE</scope>
</reference>
<sequence length="73" mass="7864">SKKILSPTLTIKSSCDPGTMLLPLSSDESEEDASLVVELKSPEDPLPEESAVSFGVVEQAETNITNKNVYKIL</sequence>
<accession>A0A383CDW6</accession>